<organism evidence="8 9">
    <name type="scientific">Cryomyces minteri</name>
    <dbReference type="NCBI Taxonomy" id="331657"/>
    <lineage>
        <taxon>Eukaryota</taxon>
        <taxon>Fungi</taxon>
        <taxon>Dikarya</taxon>
        <taxon>Ascomycota</taxon>
        <taxon>Pezizomycotina</taxon>
        <taxon>Dothideomycetes</taxon>
        <taxon>Dothideomycetes incertae sedis</taxon>
        <taxon>Cryomyces</taxon>
    </lineage>
</organism>
<evidence type="ECO:0000256" key="3">
    <source>
        <dbReference type="ARBA" id="ARBA00022705"/>
    </source>
</evidence>
<feature type="compositionally biased region" description="Basic and acidic residues" evidence="6">
    <location>
        <begin position="1"/>
        <end position="15"/>
    </location>
</feature>
<dbReference type="GO" id="GO:0006260">
    <property type="term" value="P:DNA replication"/>
    <property type="evidence" value="ECO:0007669"/>
    <property type="project" value="UniProtKB-KW"/>
</dbReference>
<keyword evidence="4" id="KW-0238">DNA-binding</keyword>
<dbReference type="GO" id="GO:0005664">
    <property type="term" value="C:nuclear origin of replication recognition complex"/>
    <property type="evidence" value="ECO:0007669"/>
    <property type="project" value="InterPro"/>
</dbReference>
<feature type="region of interest" description="Disordered" evidence="6">
    <location>
        <begin position="115"/>
        <end position="191"/>
    </location>
</feature>
<dbReference type="Proteomes" id="UP000308768">
    <property type="component" value="Unassembled WGS sequence"/>
</dbReference>
<evidence type="ECO:0000256" key="5">
    <source>
        <dbReference type="ARBA" id="ARBA00023242"/>
    </source>
</evidence>
<dbReference type="OrthoDB" id="5367324at2759"/>
<evidence type="ECO:0000256" key="4">
    <source>
        <dbReference type="ARBA" id="ARBA00023125"/>
    </source>
</evidence>
<name>A0A4V5NHX3_9PEZI</name>
<proteinExistence type="inferred from homology"/>
<dbReference type="InterPro" id="IPR008721">
    <property type="entry name" value="ORC6_cyclin_first"/>
</dbReference>
<feature type="compositionally biased region" description="Low complexity" evidence="6">
    <location>
        <begin position="163"/>
        <end position="174"/>
    </location>
</feature>
<dbReference type="Pfam" id="PF05460">
    <property type="entry name" value="ORC6"/>
    <property type="match status" value="1"/>
</dbReference>
<evidence type="ECO:0000256" key="1">
    <source>
        <dbReference type="ARBA" id="ARBA00004123"/>
    </source>
</evidence>
<comment type="caution">
    <text evidence="8">The sequence shown here is derived from an EMBL/GenBank/DDBJ whole genome shotgun (WGS) entry which is preliminary data.</text>
</comment>
<feature type="compositionally biased region" description="Polar residues" evidence="6">
    <location>
        <begin position="132"/>
        <end position="141"/>
    </location>
</feature>
<evidence type="ECO:0000259" key="7">
    <source>
        <dbReference type="Pfam" id="PF05460"/>
    </source>
</evidence>
<comment type="similarity">
    <text evidence="2">Belongs to the ORC6 family.</text>
</comment>
<keyword evidence="3" id="KW-0235">DNA replication</keyword>
<evidence type="ECO:0000313" key="9">
    <source>
        <dbReference type="Proteomes" id="UP000308768"/>
    </source>
</evidence>
<dbReference type="STRING" id="331657.A0A4V5NHX3"/>
<feature type="domain" description="ORC6 first cyclin-like" evidence="7">
    <location>
        <begin position="32"/>
        <end position="115"/>
    </location>
</feature>
<dbReference type="GO" id="GO:0003677">
    <property type="term" value="F:DNA binding"/>
    <property type="evidence" value="ECO:0007669"/>
    <property type="project" value="UniProtKB-KW"/>
</dbReference>
<comment type="subcellular location">
    <subcellularLocation>
        <location evidence="1">Nucleus</location>
    </subcellularLocation>
</comment>
<protein>
    <recommendedName>
        <fullName evidence="7">ORC6 first cyclin-like domain-containing protein</fullName>
    </recommendedName>
</protein>
<reference evidence="8 9" key="1">
    <citation type="submission" date="2017-03" db="EMBL/GenBank/DDBJ databases">
        <title>Genomes of endolithic fungi from Antarctica.</title>
        <authorList>
            <person name="Coleine C."/>
            <person name="Masonjones S."/>
            <person name="Stajich J.E."/>
        </authorList>
    </citation>
    <scope>NUCLEOTIDE SEQUENCE [LARGE SCALE GENOMIC DNA]</scope>
    <source>
        <strain evidence="8 9">CCFEE 5187</strain>
    </source>
</reference>
<feature type="region of interest" description="Disordered" evidence="6">
    <location>
        <begin position="1"/>
        <end position="22"/>
    </location>
</feature>
<accession>A0A4V5NHX3</accession>
<evidence type="ECO:0000256" key="6">
    <source>
        <dbReference type="SAM" id="MobiDB-lite"/>
    </source>
</evidence>
<keyword evidence="5" id="KW-0539">Nucleus</keyword>
<sequence length="435" mass="47214">MTHCRPDDDHFRDGIWKTSPSSMNKQTEQALAGLVPTLSGPLPSELLSLAVSLLAQSRNKAGSLKAEEEIGRTYACAHIACERLKKLLDLPDIEPRPPCPPRIYKKLFQYLNTALPAKEPRTPSKSKARQPDLQNGTPKSTPSRKARTTASEPTTPSKPPTTTPEATATAATSAGISRKRKRHELQTASSEADVPDWVMPAIRHVCKAFANPAAAPHVYAGICSVLRLQTLSHTNSADRGTAATATTFILKRAAPAPAPAPPAIDEATIPALILVIYFYTARRQSGLDVSPESYQTQKSTAMAAMRELPAGQAQSAAEMSRAVEALMLRAHEEWLDMEWFSNVPEGDAYTDAEVEKTDGDGDGEDAEEGSARTTAQVPRTPLRTRRVKGGEEGNAAGLQAGLGTMFQDRLDWLSEGRREEYEVWKAGVLRRVEGN</sequence>
<gene>
    <name evidence="8" type="ORF">B0A49_00516</name>
</gene>
<evidence type="ECO:0000256" key="2">
    <source>
        <dbReference type="ARBA" id="ARBA00010840"/>
    </source>
</evidence>
<keyword evidence="9" id="KW-1185">Reference proteome</keyword>
<dbReference type="AlphaFoldDB" id="A0A4V5NHX3"/>
<feature type="region of interest" description="Disordered" evidence="6">
    <location>
        <begin position="353"/>
        <end position="377"/>
    </location>
</feature>
<evidence type="ECO:0000313" key="8">
    <source>
        <dbReference type="EMBL" id="TKA80779.1"/>
    </source>
</evidence>
<dbReference type="EMBL" id="NAJN01000047">
    <property type="protein sequence ID" value="TKA80779.1"/>
    <property type="molecule type" value="Genomic_DNA"/>
</dbReference>